<feature type="transmembrane region" description="Helical" evidence="1">
    <location>
        <begin position="209"/>
        <end position="232"/>
    </location>
</feature>
<dbReference type="PANTHER" id="PTHR36178:SF1">
    <property type="entry name" value="SODIUM_GLUTAMATE SYMPORTER"/>
    <property type="match status" value="1"/>
</dbReference>
<reference evidence="3" key="1">
    <citation type="submission" date="2018-04" db="EMBL/GenBank/DDBJ databases">
        <authorList>
            <person name="Go L.Y."/>
            <person name="Mitchell J.A."/>
        </authorList>
    </citation>
    <scope>NUCLEOTIDE SEQUENCE</scope>
    <source>
        <strain evidence="3">ARTV</strain>
    </source>
</reference>
<feature type="transmembrane region" description="Helical" evidence="1">
    <location>
        <begin position="368"/>
        <end position="395"/>
    </location>
</feature>
<dbReference type="InterPro" id="IPR004445">
    <property type="entry name" value="GltS"/>
</dbReference>
<evidence type="ECO:0000256" key="2">
    <source>
        <dbReference type="NCBIfam" id="TIGR00210"/>
    </source>
</evidence>
<accession>A0A3B0MDH6</accession>
<feature type="transmembrane region" description="Helical" evidence="1">
    <location>
        <begin position="37"/>
        <end position="55"/>
    </location>
</feature>
<feature type="transmembrane region" description="Helical" evidence="1">
    <location>
        <begin position="61"/>
        <end position="77"/>
    </location>
</feature>
<dbReference type="GO" id="GO:0015813">
    <property type="term" value="P:L-glutamate transmembrane transport"/>
    <property type="evidence" value="ECO:0007669"/>
    <property type="project" value="UniProtKB-UniRule"/>
</dbReference>
<comment type="similarity">
    <text evidence="1">Belongs to the glutamate:Na(+) symporter (ESS) (TC 2.A.27) family.</text>
</comment>
<proteinExistence type="inferred from homology"/>
<name>A0A3B0MDH6_9GAMM</name>
<keyword evidence="1" id="KW-0029">Amino-acid transport</keyword>
<keyword evidence="1" id="KW-0739">Sodium transport</keyword>
<comment type="function">
    <text evidence="1">Catalyzes the sodium-dependent transport of glutamate.</text>
</comment>
<dbReference type="HAMAP" id="MF_02062">
    <property type="entry name" value="GltS"/>
    <property type="match status" value="1"/>
</dbReference>
<keyword evidence="1" id="KW-0472">Membrane</keyword>
<protein>
    <recommendedName>
        <fullName evidence="1 2">Sodium/glutamate symporter</fullName>
    </recommendedName>
</protein>
<keyword evidence="1" id="KW-0769">Symport</keyword>
<dbReference type="AlphaFoldDB" id="A0A3B0MDH6"/>
<keyword evidence="1" id="KW-0406">Ion transport</keyword>
<feature type="transmembrane region" description="Helical" evidence="1">
    <location>
        <begin position="302"/>
        <end position="322"/>
    </location>
</feature>
<keyword evidence="1" id="KW-0812">Transmembrane</keyword>
<dbReference type="GO" id="GO:0005886">
    <property type="term" value="C:plasma membrane"/>
    <property type="evidence" value="ECO:0007669"/>
    <property type="project" value="UniProtKB-SubCell"/>
</dbReference>
<dbReference type="GO" id="GO:0015501">
    <property type="term" value="F:glutamate:sodium symporter activity"/>
    <property type="evidence" value="ECO:0007669"/>
    <property type="project" value="UniProtKB-UniRule"/>
</dbReference>
<dbReference type="NCBIfam" id="TIGR00210">
    <property type="entry name" value="gltS"/>
    <property type="match status" value="1"/>
</dbReference>
<dbReference type="PANTHER" id="PTHR36178">
    <property type="entry name" value="SLR0625 PROTEIN"/>
    <property type="match status" value="1"/>
</dbReference>
<dbReference type="EMBL" id="UFQR01000006">
    <property type="protein sequence ID" value="SSW95697.1"/>
    <property type="molecule type" value="Genomic_DNA"/>
</dbReference>
<sequence length="401" mass="43267">MYHLDVYGTLVLLLGRKLVQSVAILKRYTIPEPVAGGLLIALVLLLLKATLDWGVSFDLSLQEPMMLAFFATIGLNANLRSLKAGGKTLLIFIFVVVGLLLVQNTVAIALSKLLGLDPLMGLLAGSITLSGGHGTGGAWGKIFTEYYGFQSATEVAMACATFGLVFGGLIGGPIARFLVRNMKTPAVSQNSEDDKETPMAFKKPQTGRVISSLVLIETLAMIAICMVVGKLVSQWLLDSYQFTLPNFVCVLFTGVILSNSLSWVGFYRVFDRAVSVLGNVSLSLFLAMALMSLKLWELASLAIPMLIILIIQAIVMGFYAIFVTLPVMGKNYDAAVLAAGHCGFVLGATPTAIANMQAVTERLVPSHLAFLVVPMVGAFFIDIINALVIKFYLWLSIFQRQ</sequence>
<gene>
    <name evidence="1 3" type="primary">gltS</name>
    <name evidence="3" type="ORF">ARTV_1722</name>
</gene>
<keyword evidence="1" id="KW-1003">Cell membrane</keyword>
<evidence type="ECO:0000256" key="1">
    <source>
        <dbReference type="HAMAP-Rule" id="MF_02062"/>
    </source>
</evidence>
<feature type="transmembrane region" description="Helical" evidence="1">
    <location>
        <begin position="89"/>
        <end position="110"/>
    </location>
</feature>
<evidence type="ECO:0000313" key="3">
    <source>
        <dbReference type="EMBL" id="SSW95697.1"/>
    </source>
</evidence>
<keyword evidence="1" id="KW-1133">Transmembrane helix</keyword>
<keyword evidence="1" id="KW-0997">Cell inner membrane</keyword>
<keyword evidence="1" id="KW-0813">Transport</keyword>
<feature type="transmembrane region" description="Helical" evidence="1">
    <location>
        <begin position="276"/>
        <end position="296"/>
    </location>
</feature>
<feature type="transmembrane region" description="Helical" evidence="1">
    <location>
        <begin position="334"/>
        <end position="356"/>
    </location>
</feature>
<feature type="transmembrane region" description="Helical" evidence="1">
    <location>
        <begin position="244"/>
        <end position="264"/>
    </location>
</feature>
<organism evidence="3">
    <name type="scientific">Arsenophonus endosymbiont of Trialeurodes vaporariorum</name>
    <dbReference type="NCBI Taxonomy" id="235567"/>
    <lineage>
        <taxon>Bacteria</taxon>
        <taxon>Pseudomonadati</taxon>
        <taxon>Pseudomonadota</taxon>
        <taxon>Gammaproteobacteria</taxon>
        <taxon>Enterobacterales</taxon>
        <taxon>Morganellaceae</taxon>
        <taxon>Arsenophonus</taxon>
    </lineage>
</organism>
<feature type="transmembrane region" description="Helical" evidence="1">
    <location>
        <begin position="155"/>
        <end position="179"/>
    </location>
</feature>
<keyword evidence="1" id="KW-0915">Sodium</keyword>
<dbReference type="Pfam" id="PF03616">
    <property type="entry name" value="Glt_symporter"/>
    <property type="match status" value="1"/>
</dbReference>
<comment type="subcellular location">
    <subcellularLocation>
        <location evidence="1">Cell inner membrane</location>
        <topology evidence="1">Multi-pass membrane protein</topology>
    </subcellularLocation>
</comment>